<comment type="caution">
    <text evidence="2">The sequence shown here is derived from an EMBL/GenBank/DDBJ whole genome shotgun (WGS) entry which is preliminary data.</text>
</comment>
<evidence type="ECO:0000313" key="2">
    <source>
        <dbReference type="EMBL" id="MES1923501.1"/>
    </source>
</evidence>
<keyword evidence="3" id="KW-1185">Reference proteome</keyword>
<dbReference type="Gene3D" id="3.30.420.10">
    <property type="entry name" value="Ribonuclease H-like superfamily/Ribonuclease H"/>
    <property type="match status" value="1"/>
</dbReference>
<accession>A0ABV2AVS3</accession>
<reference evidence="2 3" key="1">
    <citation type="journal article" date="2024" name="BMC Biol.">
        <title>Comparative genomics of Ascetosporea gives new insight into the evolutionary basis for animal parasitism in Rhizaria.</title>
        <authorList>
            <person name="Hiltunen Thoren M."/>
            <person name="Onut-Brannstrom I."/>
            <person name="Alfjorden A."/>
            <person name="Peckova H."/>
            <person name="Swords F."/>
            <person name="Hooper C."/>
            <person name="Holzer A.S."/>
            <person name="Bass D."/>
            <person name="Burki F."/>
        </authorList>
    </citation>
    <scope>NUCLEOTIDE SEQUENCE [LARGE SCALE GENOMIC DNA]</scope>
    <source>
        <strain evidence="2">20-A016</strain>
    </source>
</reference>
<feature type="non-terminal residue" evidence="2">
    <location>
        <position position="1"/>
    </location>
</feature>
<gene>
    <name evidence="2" type="ORF">MHBO_005078</name>
</gene>
<evidence type="ECO:0000313" key="3">
    <source>
        <dbReference type="Proteomes" id="UP001439008"/>
    </source>
</evidence>
<feature type="domain" description="Piwi" evidence="1">
    <location>
        <begin position="1"/>
        <end position="120"/>
    </location>
</feature>
<sequence length="120" mass="13542">LKQVLTKRGNIPWIVNFKRIGNFNPFDGKTMLCGIDVNHDMKRNRATAGFCVSGDSRFSRYDTYVSVGVAGKEYIYGAEKCMIKSLMNFHSDNGFLPEHVIVYRDGVSNSQLTAILRTEV</sequence>
<dbReference type="Pfam" id="PF02171">
    <property type="entry name" value="Piwi"/>
    <property type="match status" value="1"/>
</dbReference>
<name>A0ABV2AVS3_9EUKA</name>
<dbReference type="PROSITE" id="PS50822">
    <property type="entry name" value="PIWI"/>
    <property type="match status" value="1"/>
</dbReference>
<dbReference type="InterPro" id="IPR003165">
    <property type="entry name" value="Piwi"/>
</dbReference>
<organism evidence="2 3">
    <name type="scientific">Bonamia ostreae</name>
    <dbReference type="NCBI Taxonomy" id="126728"/>
    <lineage>
        <taxon>Eukaryota</taxon>
        <taxon>Sar</taxon>
        <taxon>Rhizaria</taxon>
        <taxon>Endomyxa</taxon>
        <taxon>Ascetosporea</taxon>
        <taxon>Haplosporida</taxon>
        <taxon>Bonamia</taxon>
    </lineage>
</organism>
<dbReference type="PANTHER" id="PTHR22891">
    <property type="entry name" value="EUKARYOTIC TRANSLATION INITIATION FACTOR 2C"/>
    <property type="match status" value="1"/>
</dbReference>
<dbReference type="SUPFAM" id="SSF53098">
    <property type="entry name" value="Ribonuclease H-like"/>
    <property type="match status" value="1"/>
</dbReference>
<protein>
    <recommendedName>
        <fullName evidence="1">Piwi domain-containing protein</fullName>
    </recommendedName>
</protein>
<feature type="non-terminal residue" evidence="2">
    <location>
        <position position="120"/>
    </location>
</feature>
<dbReference type="InterPro" id="IPR012337">
    <property type="entry name" value="RNaseH-like_sf"/>
</dbReference>
<dbReference type="Proteomes" id="UP001439008">
    <property type="component" value="Unassembled WGS sequence"/>
</dbReference>
<evidence type="ECO:0000259" key="1">
    <source>
        <dbReference type="PROSITE" id="PS50822"/>
    </source>
</evidence>
<proteinExistence type="predicted"/>
<dbReference type="EMBL" id="JBDODL010006486">
    <property type="protein sequence ID" value="MES1923501.1"/>
    <property type="molecule type" value="Genomic_DNA"/>
</dbReference>
<dbReference type="InterPro" id="IPR036397">
    <property type="entry name" value="RNaseH_sf"/>
</dbReference>